<dbReference type="PROSITE" id="PS51826">
    <property type="entry name" value="PSBD"/>
    <property type="match status" value="2"/>
</dbReference>
<feature type="domain" description="Lipoyl-binding" evidence="9">
    <location>
        <begin position="1"/>
        <end position="76"/>
    </location>
</feature>
<dbReference type="InterPro" id="IPR003016">
    <property type="entry name" value="2-oxoA_DH_lipoyl-BS"/>
</dbReference>
<dbReference type="SUPFAM" id="SSF47005">
    <property type="entry name" value="Peripheral subunit-binding domain of 2-oxo acid dehydrogenase complex"/>
    <property type="match status" value="2"/>
</dbReference>
<dbReference type="InterPro" id="IPR050743">
    <property type="entry name" value="2-oxoacid_DH_E2_comp"/>
</dbReference>
<dbReference type="InterPro" id="IPR004167">
    <property type="entry name" value="PSBD"/>
</dbReference>
<dbReference type="RefSeq" id="WP_223579472.1">
    <property type="nucleotide sequence ID" value="NZ_BAABFU010000003.1"/>
</dbReference>
<evidence type="ECO:0000256" key="7">
    <source>
        <dbReference type="RuleBase" id="RU003423"/>
    </source>
</evidence>
<keyword evidence="4 7" id="KW-0808">Transferase</keyword>
<dbReference type="Pfam" id="PF00198">
    <property type="entry name" value="2-oxoacid_dh"/>
    <property type="match status" value="1"/>
</dbReference>
<dbReference type="Gene3D" id="3.30.559.10">
    <property type="entry name" value="Chloramphenicol acetyltransferase-like domain"/>
    <property type="match status" value="1"/>
</dbReference>
<protein>
    <recommendedName>
        <fullName evidence="7">Dihydrolipoamide acetyltransferase component of pyruvate dehydrogenase complex</fullName>
        <ecNumber evidence="7">2.3.1.-</ecNumber>
    </recommendedName>
</protein>
<evidence type="ECO:0000313" key="12">
    <source>
        <dbReference type="Proteomes" id="UP001501294"/>
    </source>
</evidence>
<dbReference type="EMBL" id="BAABFU010000003">
    <property type="protein sequence ID" value="GAA4352596.1"/>
    <property type="molecule type" value="Genomic_DNA"/>
</dbReference>
<feature type="region of interest" description="Disordered" evidence="8">
    <location>
        <begin position="80"/>
        <end position="113"/>
    </location>
</feature>
<evidence type="ECO:0000256" key="3">
    <source>
        <dbReference type="ARBA" id="ARBA00011484"/>
    </source>
</evidence>
<reference evidence="12" key="1">
    <citation type="journal article" date="2019" name="Int. J. Syst. Evol. Microbiol.">
        <title>The Global Catalogue of Microorganisms (GCM) 10K type strain sequencing project: providing services to taxonomists for standard genome sequencing and annotation.</title>
        <authorList>
            <consortium name="The Broad Institute Genomics Platform"/>
            <consortium name="The Broad Institute Genome Sequencing Center for Infectious Disease"/>
            <person name="Wu L."/>
            <person name="Ma J."/>
        </authorList>
    </citation>
    <scope>NUCLEOTIDE SEQUENCE [LARGE SCALE GENOMIC DNA]</scope>
    <source>
        <strain evidence="12">JCM 17727</strain>
    </source>
</reference>
<dbReference type="InterPro" id="IPR000089">
    <property type="entry name" value="Biotin_lipoyl"/>
</dbReference>
<comment type="similarity">
    <text evidence="2 7">Belongs to the 2-oxoacid dehydrogenase family.</text>
</comment>
<organism evidence="11 12">
    <name type="scientific">Kangiella taiwanensis</name>
    <dbReference type="NCBI Taxonomy" id="1079179"/>
    <lineage>
        <taxon>Bacteria</taxon>
        <taxon>Pseudomonadati</taxon>
        <taxon>Pseudomonadota</taxon>
        <taxon>Gammaproteobacteria</taxon>
        <taxon>Kangiellales</taxon>
        <taxon>Kangiellaceae</taxon>
        <taxon>Kangiella</taxon>
    </lineage>
</organism>
<evidence type="ECO:0000256" key="2">
    <source>
        <dbReference type="ARBA" id="ARBA00007317"/>
    </source>
</evidence>
<keyword evidence="5 7" id="KW-0450">Lipoyl</keyword>
<comment type="cofactor">
    <cofactor evidence="1 7">
        <name>(R)-lipoate</name>
        <dbReference type="ChEBI" id="CHEBI:83088"/>
    </cofactor>
</comment>
<feature type="compositionally biased region" description="Acidic residues" evidence="8">
    <location>
        <begin position="80"/>
        <end position="91"/>
    </location>
</feature>
<feature type="compositionally biased region" description="Low complexity" evidence="8">
    <location>
        <begin position="92"/>
        <end position="108"/>
    </location>
</feature>
<accession>A0ABP8I6U4</accession>
<dbReference type="Proteomes" id="UP001501294">
    <property type="component" value="Unassembled WGS sequence"/>
</dbReference>
<evidence type="ECO:0000256" key="6">
    <source>
        <dbReference type="ARBA" id="ARBA00023315"/>
    </source>
</evidence>
<dbReference type="PROSITE" id="PS50968">
    <property type="entry name" value="BIOTINYL_LIPOYL"/>
    <property type="match status" value="2"/>
</dbReference>
<proteinExistence type="inferred from homology"/>
<evidence type="ECO:0000256" key="8">
    <source>
        <dbReference type="SAM" id="MobiDB-lite"/>
    </source>
</evidence>
<dbReference type="PANTHER" id="PTHR43178">
    <property type="entry name" value="DIHYDROLIPOAMIDE ACETYLTRANSFERASE COMPONENT OF PYRUVATE DEHYDROGENASE COMPLEX"/>
    <property type="match status" value="1"/>
</dbReference>
<evidence type="ECO:0000256" key="5">
    <source>
        <dbReference type="ARBA" id="ARBA00022823"/>
    </source>
</evidence>
<name>A0ABP8I6U4_9GAMM</name>
<feature type="domain" description="Peripheral subunit-binding (PSBD)" evidence="10">
    <location>
        <begin position="234"/>
        <end position="271"/>
    </location>
</feature>
<dbReference type="SUPFAM" id="SSF52777">
    <property type="entry name" value="CoA-dependent acyltransferases"/>
    <property type="match status" value="1"/>
</dbReference>
<dbReference type="PROSITE" id="PS00189">
    <property type="entry name" value="LIPOYL"/>
    <property type="match status" value="1"/>
</dbReference>
<dbReference type="EC" id="2.3.1.-" evidence="7"/>
<keyword evidence="12" id="KW-1185">Reference proteome</keyword>
<dbReference type="CDD" id="cd06849">
    <property type="entry name" value="lipoyl_domain"/>
    <property type="match status" value="2"/>
</dbReference>
<feature type="compositionally biased region" description="Low complexity" evidence="8">
    <location>
        <begin position="273"/>
        <end position="283"/>
    </location>
</feature>
<dbReference type="Pfam" id="PF00364">
    <property type="entry name" value="Biotin_lipoyl"/>
    <property type="match status" value="2"/>
</dbReference>
<dbReference type="InterPro" id="IPR001078">
    <property type="entry name" value="2-oxoacid_DH_actylTfrase"/>
</dbReference>
<dbReference type="InterPro" id="IPR036625">
    <property type="entry name" value="E3-bd_dom_sf"/>
</dbReference>
<feature type="compositionally biased region" description="Polar residues" evidence="8">
    <location>
        <begin position="287"/>
        <end position="297"/>
    </location>
</feature>
<dbReference type="PANTHER" id="PTHR43178:SF12">
    <property type="entry name" value="DIHYDROLIPOAMIDE ACETYLTRANSFERASE COMPONENT OF PYRUVATE DEHYDROGENASE COMPLEX"/>
    <property type="match status" value="1"/>
</dbReference>
<feature type="region of interest" description="Disordered" evidence="8">
    <location>
        <begin position="190"/>
        <end position="219"/>
    </location>
</feature>
<evidence type="ECO:0000256" key="4">
    <source>
        <dbReference type="ARBA" id="ARBA00022679"/>
    </source>
</evidence>
<feature type="region of interest" description="Disordered" evidence="8">
    <location>
        <begin position="320"/>
        <end position="373"/>
    </location>
</feature>
<evidence type="ECO:0000313" key="11">
    <source>
        <dbReference type="EMBL" id="GAA4352596.1"/>
    </source>
</evidence>
<comment type="subunit">
    <text evidence="3">Forms a 24-polypeptide structural core with octahedral symmetry.</text>
</comment>
<sequence length="585" mass="61263">MKQFNLPDLGEGLPDAEIVRWLVKEGDTVTVDQPMVEMETAKAVVEVPSPFAGRIAKLHGQEGDVINTGDLLVSFGDGAVAEDDSSEESASEESAPAESSESEVSAEASTDDVVGDTFMLPDLGEGLPDAEIVRWLVKEGDTVTVDQPMVEMETAKAVVEVPSPFAAKISKLYGQAGDVINTGDPLVEFGGSGSGSKKAAPKKSSDKESGEEKRADSGTVVGAVEVGNNVVAETTNSVVKALARKLKVDLTQVKGTGKDGAITQKDVREAAKNGTGAAKAEAAPVAQQESGFDTSNPLAYKASPAVRALARKLGVDLGNCQASGRKGSITRDDVENASKGSSAPASSQSAQSSTSSTTSSTPSSTGGLPTLNVEVKPETVRGVRRAMAMGMAHSHSTVVPTTLVEDVDISAWPKGTDSLARYVRALVTAAKAVPAVNAWFDGEKFERLLHPNVNVGIAVDSGDGLYVPVVHNADRMSMTDVRARVQDLRQKIETKSLKQDDQQNATITLSNFGSIAGRYGTPVVSPPQVAILGTGRFRNELKLTDKGITNAKMLPLSLTFDHRACTGGEAARFLAAVMEDLQKAQ</sequence>
<dbReference type="Gene3D" id="2.40.50.100">
    <property type="match status" value="2"/>
</dbReference>
<dbReference type="Pfam" id="PF02817">
    <property type="entry name" value="E3_binding"/>
    <property type="match status" value="2"/>
</dbReference>
<keyword evidence="6 7" id="KW-0012">Acyltransferase</keyword>
<dbReference type="Gene3D" id="4.10.320.10">
    <property type="entry name" value="E3-binding domain"/>
    <property type="match status" value="2"/>
</dbReference>
<feature type="domain" description="Lipoyl-binding" evidence="9">
    <location>
        <begin position="115"/>
        <end position="190"/>
    </location>
</feature>
<evidence type="ECO:0000256" key="1">
    <source>
        <dbReference type="ARBA" id="ARBA00001938"/>
    </source>
</evidence>
<feature type="region of interest" description="Disordered" evidence="8">
    <location>
        <begin position="273"/>
        <end position="298"/>
    </location>
</feature>
<feature type="compositionally biased region" description="Low complexity" evidence="8">
    <location>
        <begin position="341"/>
        <end position="365"/>
    </location>
</feature>
<dbReference type="SUPFAM" id="SSF51230">
    <property type="entry name" value="Single hybrid motif"/>
    <property type="match status" value="2"/>
</dbReference>
<dbReference type="InterPro" id="IPR011053">
    <property type="entry name" value="Single_hybrid_motif"/>
</dbReference>
<dbReference type="InterPro" id="IPR023213">
    <property type="entry name" value="CAT-like_dom_sf"/>
</dbReference>
<evidence type="ECO:0000259" key="10">
    <source>
        <dbReference type="PROSITE" id="PS51826"/>
    </source>
</evidence>
<comment type="caution">
    <text evidence="11">The sequence shown here is derived from an EMBL/GenBank/DDBJ whole genome shotgun (WGS) entry which is preliminary data.</text>
</comment>
<evidence type="ECO:0000259" key="9">
    <source>
        <dbReference type="PROSITE" id="PS50968"/>
    </source>
</evidence>
<feature type="compositionally biased region" description="Basic and acidic residues" evidence="8">
    <location>
        <begin position="203"/>
        <end position="216"/>
    </location>
</feature>
<feature type="domain" description="Peripheral subunit-binding (PSBD)" evidence="10">
    <location>
        <begin position="301"/>
        <end position="338"/>
    </location>
</feature>
<gene>
    <name evidence="11" type="ORF">GCM10023150_20380</name>
</gene>